<keyword evidence="9" id="KW-1185">Reference proteome</keyword>
<protein>
    <recommendedName>
        <fullName evidence="7">Flagellar protein</fullName>
    </recommendedName>
</protein>
<evidence type="ECO:0000256" key="6">
    <source>
        <dbReference type="ARBA" id="ARBA00037937"/>
    </source>
</evidence>
<evidence type="ECO:0000256" key="4">
    <source>
        <dbReference type="ARBA" id="ARBA00023136"/>
    </source>
</evidence>
<comment type="caution">
    <text evidence="8">The sequence shown here is derived from an EMBL/GenBank/DDBJ whole genome shotgun (WGS) entry which is preliminary data.</text>
</comment>
<sequence length="140" mass="15562">MAIRYYSLLTYLFAARVFAEEEKPGIEDLSLMQVVMPLILVIILIFVLAWLVKKINPDSPTLGQGITVIASAPLSSHARVCLIRVGDKDILVGVTSHQVTPVYTFEKSPVPPAPTENPKDFAHHFKRLLQGNHKEEKGES</sequence>
<keyword evidence="3 7" id="KW-1133">Transmembrane helix</keyword>
<comment type="subcellular location">
    <subcellularLocation>
        <location evidence="7">Cell membrane</location>
    </subcellularLocation>
    <subcellularLocation>
        <location evidence="7">Bacterial flagellum basal body</location>
    </subcellularLocation>
</comment>
<keyword evidence="8" id="KW-0966">Cell projection</keyword>
<keyword evidence="4 7" id="KW-0472">Membrane</keyword>
<name>A0ABT3N1V7_9GAMM</name>
<proteinExistence type="inferred from homology"/>
<gene>
    <name evidence="8" type="primary">fliO</name>
    <name evidence="8" type="ORF">NX722_23950</name>
</gene>
<dbReference type="PANTHER" id="PTHR38766:SF1">
    <property type="entry name" value="FLAGELLAR PROTEIN FLIO"/>
    <property type="match status" value="1"/>
</dbReference>
<evidence type="ECO:0000256" key="2">
    <source>
        <dbReference type="ARBA" id="ARBA00022692"/>
    </source>
</evidence>
<evidence type="ECO:0000256" key="7">
    <source>
        <dbReference type="RuleBase" id="RU362064"/>
    </source>
</evidence>
<evidence type="ECO:0000256" key="3">
    <source>
        <dbReference type="ARBA" id="ARBA00022989"/>
    </source>
</evidence>
<dbReference type="EMBL" id="JAPFCC010000001">
    <property type="protein sequence ID" value="MCW7555622.1"/>
    <property type="molecule type" value="Genomic_DNA"/>
</dbReference>
<comment type="similarity">
    <text evidence="6 7">Belongs to the FliO/MopB family.</text>
</comment>
<dbReference type="NCBIfam" id="TIGR03500">
    <property type="entry name" value="FliO_TIGR"/>
    <property type="match status" value="1"/>
</dbReference>
<dbReference type="Proteomes" id="UP001209854">
    <property type="component" value="Unassembled WGS sequence"/>
</dbReference>
<keyword evidence="1 7" id="KW-1003">Cell membrane</keyword>
<keyword evidence="5 7" id="KW-0975">Bacterial flagellum</keyword>
<organism evidence="8 9">
    <name type="scientific">Endozoicomonas gorgoniicola</name>
    <dbReference type="NCBI Taxonomy" id="1234144"/>
    <lineage>
        <taxon>Bacteria</taxon>
        <taxon>Pseudomonadati</taxon>
        <taxon>Pseudomonadota</taxon>
        <taxon>Gammaproteobacteria</taxon>
        <taxon>Oceanospirillales</taxon>
        <taxon>Endozoicomonadaceae</taxon>
        <taxon>Endozoicomonas</taxon>
    </lineage>
</organism>
<dbReference type="InterPro" id="IPR022781">
    <property type="entry name" value="Flagellar_biosynth_FliO"/>
</dbReference>
<dbReference type="PANTHER" id="PTHR38766">
    <property type="entry name" value="FLAGELLAR PROTEIN FLIO"/>
    <property type="match status" value="1"/>
</dbReference>
<dbReference type="RefSeq" id="WP_262565371.1">
    <property type="nucleotide sequence ID" value="NZ_JAPFCC010000001.1"/>
</dbReference>
<evidence type="ECO:0000313" key="8">
    <source>
        <dbReference type="EMBL" id="MCW7555622.1"/>
    </source>
</evidence>
<feature type="transmembrane region" description="Helical" evidence="7">
    <location>
        <begin position="29"/>
        <end position="52"/>
    </location>
</feature>
<evidence type="ECO:0000256" key="1">
    <source>
        <dbReference type="ARBA" id="ARBA00022475"/>
    </source>
</evidence>
<keyword evidence="8" id="KW-0969">Cilium</keyword>
<accession>A0ABT3N1V7</accession>
<dbReference type="InterPro" id="IPR052205">
    <property type="entry name" value="FliO/MopB"/>
</dbReference>
<evidence type="ECO:0000313" key="9">
    <source>
        <dbReference type="Proteomes" id="UP001209854"/>
    </source>
</evidence>
<evidence type="ECO:0000256" key="5">
    <source>
        <dbReference type="ARBA" id="ARBA00023143"/>
    </source>
</evidence>
<reference evidence="8 9" key="1">
    <citation type="submission" date="2022-10" db="EMBL/GenBank/DDBJ databases">
        <title>High-quality genome sequences of two octocoral-associated bacteria, Endozoicomonas euniceicola EF212 and Endozoicomonas gorgoniicola PS125.</title>
        <authorList>
            <person name="Chiou Y.-J."/>
            <person name="Chen Y.-H."/>
        </authorList>
    </citation>
    <scope>NUCLEOTIDE SEQUENCE [LARGE SCALE GENOMIC DNA]</scope>
    <source>
        <strain evidence="8 9">PS125</strain>
    </source>
</reference>
<keyword evidence="8" id="KW-0282">Flagellum</keyword>
<keyword evidence="2 7" id="KW-0812">Transmembrane</keyword>
<dbReference type="Pfam" id="PF04347">
    <property type="entry name" value="FliO"/>
    <property type="match status" value="1"/>
</dbReference>